<protein>
    <submittedName>
        <fullName evidence="1">EscE/YscE/SsaE family type III secretion system needle protein co-chaperone</fullName>
    </submittedName>
</protein>
<reference evidence="1 2" key="1">
    <citation type="submission" date="2018-09" db="EMBL/GenBank/DDBJ databases">
        <authorList>
            <person name="Wang F."/>
        </authorList>
    </citation>
    <scope>NUCLEOTIDE SEQUENCE [LARGE SCALE GENOMIC DNA]</scope>
    <source>
        <strain evidence="1 2">PLHSC7-2</strain>
    </source>
</reference>
<organism evidence="1 2">
    <name type="scientific">Motilimonas pumila</name>
    <dbReference type="NCBI Taxonomy" id="2303987"/>
    <lineage>
        <taxon>Bacteria</taxon>
        <taxon>Pseudomonadati</taxon>
        <taxon>Pseudomonadota</taxon>
        <taxon>Gammaproteobacteria</taxon>
        <taxon>Alteromonadales</taxon>
        <taxon>Alteromonadales genera incertae sedis</taxon>
        <taxon>Motilimonas</taxon>
    </lineage>
</organism>
<dbReference type="RefSeq" id="WP_119910963.1">
    <property type="nucleotide sequence ID" value="NZ_QZCH01000014.1"/>
</dbReference>
<dbReference type="InterPro" id="IPR012671">
    <property type="entry name" value="T3SS_PscE/YscE"/>
</dbReference>
<sequence>MSAELEQKLAEDANYADELIAQLSQHQQASKADLMRGLPPEQYKTTQALVKAFDAAIKIIKKTKTNTLSTSD</sequence>
<evidence type="ECO:0000313" key="1">
    <source>
        <dbReference type="EMBL" id="RJG42762.1"/>
    </source>
</evidence>
<accession>A0A418YE00</accession>
<keyword evidence="2" id="KW-1185">Reference proteome</keyword>
<dbReference type="NCBIfam" id="TIGR02501">
    <property type="entry name" value="type_III_yscE"/>
    <property type="match status" value="1"/>
</dbReference>
<name>A0A418YE00_9GAMM</name>
<dbReference type="Pfam" id="PF08988">
    <property type="entry name" value="T3SS_needle_E"/>
    <property type="match status" value="1"/>
</dbReference>
<dbReference type="Proteomes" id="UP000283255">
    <property type="component" value="Unassembled WGS sequence"/>
</dbReference>
<proteinExistence type="predicted"/>
<dbReference type="AlphaFoldDB" id="A0A418YE00"/>
<dbReference type="Gene3D" id="1.20.5.420">
    <property type="entry name" value="Immunoglobulin FC, subunit C"/>
    <property type="match status" value="1"/>
</dbReference>
<dbReference type="EMBL" id="QZCH01000014">
    <property type="protein sequence ID" value="RJG42762.1"/>
    <property type="molecule type" value="Genomic_DNA"/>
</dbReference>
<gene>
    <name evidence="1" type="ORF">D1Z90_11780</name>
</gene>
<reference evidence="1 2" key="2">
    <citation type="submission" date="2019-01" db="EMBL/GenBank/DDBJ databases">
        <title>Motilimonas pumilus sp. nov., isolated from the gut of sea cucumber (Apostichopus japonicus).</title>
        <authorList>
            <person name="Wang F.-Q."/>
            <person name="Ren L.-H."/>
            <person name="Lin Y.-W."/>
            <person name="Sun G.-H."/>
            <person name="Du Z.-J."/>
            <person name="Zhao J.-X."/>
            <person name="Liu X.-J."/>
            <person name="Liu L.-J."/>
        </authorList>
    </citation>
    <scope>NUCLEOTIDE SEQUENCE [LARGE SCALE GENOMIC DNA]</scope>
    <source>
        <strain evidence="1 2">PLHSC7-2</strain>
    </source>
</reference>
<comment type="caution">
    <text evidence="1">The sequence shown here is derived from an EMBL/GenBank/DDBJ whole genome shotgun (WGS) entry which is preliminary data.</text>
</comment>
<evidence type="ECO:0000313" key="2">
    <source>
        <dbReference type="Proteomes" id="UP000283255"/>
    </source>
</evidence>